<sequence length="413" mass="46337">MRNIGLILKVKWRLAVRLLRDNLFDALVLAPIILYGALLAVGPQVQRLLIGLASHPFWGFLGPHQIVLVLVAAKLLLSWRRLLEALAPQTSPDAYLLSLPIRRFERYAGVFLFRCLSNLVFLLGLNVFLNLSQGEEREFPWLLRIAMVASSVEVGLGLLRVEVLPRIAHALSLTLHSLPTRRRGVVSGVGMLMRLALRRLLPEGLQALVVRDVLLTLRFFSFGVVLHFMGALLCLAVMMDLLSEVREDARAVQVVTGMTTAFGVACLALLTPRLLKFQLPYWWMERSTSMPLDFIWRAKIWHANIISFLFPLIVVGVRLWMLPASPAQAVLVLIEQALTGILVASFAGALIFETHQQPWLGALFAGLGATAFALIMVLVHWAIFFAIFPYLMRQFEERGEGRIHFLLSTHDSN</sequence>
<feature type="transmembrane region" description="Helical" evidence="1">
    <location>
        <begin position="295"/>
        <end position="317"/>
    </location>
</feature>
<dbReference type="EMBL" id="KC770997">
    <property type="protein sequence ID" value="AGT45859.1"/>
    <property type="molecule type" value="Genomic_DNA"/>
</dbReference>
<feature type="transmembrane region" description="Helical" evidence="1">
    <location>
        <begin position="364"/>
        <end position="392"/>
    </location>
</feature>
<feature type="transmembrane region" description="Helical" evidence="1">
    <location>
        <begin position="23"/>
        <end position="45"/>
    </location>
</feature>
<keyword evidence="1" id="KW-1133">Transmembrane helix</keyword>
<evidence type="ECO:0000256" key="1">
    <source>
        <dbReference type="SAM" id="Phobius"/>
    </source>
</evidence>
<protein>
    <submittedName>
        <fullName evidence="2">Uncharacterized protein</fullName>
    </submittedName>
</protein>
<evidence type="ECO:0000313" key="2">
    <source>
        <dbReference type="EMBL" id="AGT45859.1"/>
    </source>
</evidence>
<accession>A0A067XR97</accession>
<keyword evidence="1" id="KW-0472">Membrane</keyword>
<organism evidence="2">
    <name type="scientific">uncultured marine bacterium PPT_M1</name>
    <dbReference type="NCBI Taxonomy" id="1381396"/>
    <lineage>
        <taxon>Bacteria</taxon>
        <taxon>environmental samples</taxon>
    </lineage>
</organism>
<gene>
    <name evidence="2" type="ORF">PPT_M1_14</name>
</gene>
<name>A0A067XR97_9BACT</name>
<reference evidence="2" key="1">
    <citation type="submission" date="2013-03" db="EMBL/GenBank/DDBJ databases">
        <authorList>
            <person name="Tan H."/>
            <person name="Mooij M.J."/>
            <person name="Barret M."/>
            <person name="O'Gara F."/>
        </authorList>
    </citation>
    <scope>NUCLEOTIDE SEQUENCE</scope>
</reference>
<proteinExistence type="predicted"/>
<feature type="transmembrane region" description="Helical" evidence="1">
    <location>
        <begin position="221"/>
        <end position="242"/>
    </location>
</feature>
<dbReference type="AlphaFoldDB" id="A0A067XR97"/>
<keyword evidence="1" id="KW-0812">Transmembrane</keyword>
<feature type="transmembrane region" description="Helical" evidence="1">
    <location>
        <begin position="57"/>
        <end position="77"/>
    </location>
</feature>
<feature type="transmembrane region" description="Helical" evidence="1">
    <location>
        <begin position="107"/>
        <end position="129"/>
    </location>
</feature>
<feature type="transmembrane region" description="Helical" evidence="1">
    <location>
        <begin position="329"/>
        <end position="352"/>
    </location>
</feature>
<feature type="transmembrane region" description="Helical" evidence="1">
    <location>
        <begin position="254"/>
        <end position="275"/>
    </location>
</feature>